<reference evidence="2 3" key="1">
    <citation type="submission" date="2019-08" db="EMBL/GenBank/DDBJ databases">
        <title>Paraburkholderia sp. DCY113.</title>
        <authorList>
            <person name="Kang J."/>
        </authorList>
    </citation>
    <scope>NUCLEOTIDE SEQUENCE [LARGE SCALE GENOMIC DNA]</scope>
    <source>
        <strain evidence="2 3">DCY113</strain>
    </source>
</reference>
<organism evidence="2 3">
    <name type="scientific">Paraburkholderia panacisoli</name>
    <dbReference type="NCBI Taxonomy" id="2603818"/>
    <lineage>
        <taxon>Bacteria</taxon>
        <taxon>Pseudomonadati</taxon>
        <taxon>Pseudomonadota</taxon>
        <taxon>Betaproteobacteria</taxon>
        <taxon>Burkholderiales</taxon>
        <taxon>Burkholderiaceae</taxon>
        <taxon>Paraburkholderia</taxon>
    </lineage>
</organism>
<evidence type="ECO:0000313" key="2">
    <source>
        <dbReference type="EMBL" id="KAA1013027.1"/>
    </source>
</evidence>
<proteinExistence type="predicted"/>
<dbReference type="NCBIfam" id="NF047498">
    <property type="entry name" value="LIC_12616_fam"/>
    <property type="match status" value="1"/>
</dbReference>
<dbReference type="Pfam" id="PF23961">
    <property type="entry name" value="Phage_tail_terminator_9"/>
    <property type="match status" value="1"/>
</dbReference>
<dbReference type="EMBL" id="VTUZ01000005">
    <property type="protein sequence ID" value="KAA1013027.1"/>
    <property type="molecule type" value="Genomic_DNA"/>
</dbReference>
<feature type="domain" description="Phage neck terminator protein gp12-like" evidence="1">
    <location>
        <begin position="145"/>
        <end position="234"/>
    </location>
</feature>
<gene>
    <name evidence="2" type="ORF">FVF58_09560</name>
</gene>
<protein>
    <recommendedName>
        <fullName evidence="1">Phage neck terminator protein gp12-like domain-containing protein</fullName>
    </recommendedName>
</protein>
<comment type="caution">
    <text evidence="2">The sequence shown here is derived from an EMBL/GenBank/DDBJ whole genome shotgun (WGS) entry which is preliminary data.</text>
</comment>
<dbReference type="InterPro" id="IPR057087">
    <property type="entry name" value="Gp12-like"/>
</dbReference>
<name>A0A5B0HCY4_9BURK</name>
<dbReference type="RefSeq" id="WP_149669657.1">
    <property type="nucleotide sequence ID" value="NZ_VTUZ01000005.1"/>
</dbReference>
<evidence type="ECO:0000313" key="3">
    <source>
        <dbReference type="Proteomes" id="UP000325273"/>
    </source>
</evidence>
<keyword evidence="3" id="KW-1185">Reference proteome</keyword>
<sequence length="250" mass="26233">MVSRDRHLAKPMTTLSLTESQTLAALRSFIQSVLPASIEVVLAQQNRVAMPQGAFVAMTPLSRTRLATNVDTYSDCAFVGSIAGNTLTVTEMSLGTIAVGATLFGAGITAGTTITAQGTGTGGIGTYAVSQPQTVASEVMACGSKSMLQATQVVVQLDLYGPGSADYAQILTTTFRDGYAVDQFASSGFDVAPLHADDANQMPLIDGESQYEERWTIRCTLQCNPSVTVPQQFASSLEASVISVQAQYPA</sequence>
<accession>A0A5B0HCY4</accession>
<evidence type="ECO:0000259" key="1">
    <source>
        <dbReference type="Pfam" id="PF23961"/>
    </source>
</evidence>
<dbReference type="AlphaFoldDB" id="A0A5B0HCY4"/>
<dbReference type="Proteomes" id="UP000325273">
    <property type="component" value="Unassembled WGS sequence"/>
</dbReference>